<dbReference type="SMART" id="SM00421">
    <property type="entry name" value="HTH_LUXR"/>
    <property type="match status" value="1"/>
</dbReference>
<dbReference type="PANTHER" id="PTHR44688">
    <property type="entry name" value="DNA-BINDING TRANSCRIPTIONAL ACTIVATOR DEVR_DOSR"/>
    <property type="match status" value="1"/>
</dbReference>
<dbReference type="InterPro" id="IPR016032">
    <property type="entry name" value="Sig_transdc_resp-reg_C-effctor"/>
</dbReference>
<proteinExistence type="predicted"/>
<evidence type="ECO:0000256" key="4">
    <source>
        <dbReference type="PROSITE-ProRule" id="PRU00169"/>
    </source>
</evidence>
<dbReference type="AlphaFoldDB" id="A0A1W1XTA0"/>
<keyword evidence="3" id="KW-0804">Transcription</keyword>
<keyword evidence="9" id="KW-1185">Reference proteome</keyword>
<dbReference type="GO" id="GO:0006355">
    <property type="term" value="P:regulation of DNA-templated transcription"/>
    <property type="evidence" value="ECO:0007669"/>
    <property type="project" value="InterPro"/>
</dbReference>
<dbReference type="PANTHER" id="PTHR44688:SF16">
    <property type="entry name" value="DNA-BINDING TRANSCRIPTIONAL ACTIVATOR DEVR_DOSR"/>
    <property type="match status" value="1"/>
</dbReference>
<feature type="modified residue" description="4-aspartylphosphate" evidence="4">
    <location>
        <position position="68"/>
    </location>
</feature>
<dbReference type="SUPFAM" id="SSF46894">
    <property type="entry name" value="C-terminal effector domain of the bipartite response regulators"/>
    <property type="match status" value="1"/>
</dbReference>
<evidence type="ECO:0000256" key="3">
    <source>
        <dbReference type="ARBA" id="ARBA00023163"/>
    </source>
</evidence>
<dbReference type="PROSITE" id="PS50043">
    <property type="entry name" value="HTH_LUXR_2"/>
    <property type="match status" value="1"/>
</dbReference>
<dbReference type="EMBL" id="FWXF01000018">
    <property type="protein sequence ID" value="SMC26758.1"/>
    <property type="molecule type" value="Genomic_DNA"/>
</dbReference>
<dbReference type="OrthoDB" id="5515692at2"/>
<keyword evidence="5" id="KW-0175">Coiled coil</keyword>
<gene>
    <name evidence="8" type="ORF">SAMN02746041_02750</name>
</gene>
<evidence type="ECO:0000256" key="1">
    <source>
        <dbReference type="ARBA" id="ARBA00023015"/>
    </source>
</evidence>
<evidence type="ECO:0000256" key="5">
    <source>
        <dbReference type="SAM" id="Coils"/>
    </source>
</evidence>
<feature type="domain" description="Response regulatory" evidence="7">
    <location>
        <begin position="18"/>
        <end position="133"/>
    </location>
</feature>
<dbReference type="STRING" id="1121390.SAMN02746041_02750"/>
<keyword evidence="1" id="KW-0805">Transcription regulation</keyword>
<feature type="domain" description="HTH luxR-type" evidence="6">
    <location>
        <begin position="241"/>
        <end position="307"/>
    </location>
</feature>
<accession>A0A1W1XTA0</accession>
<evidence type="ECO:0000256" key="2">
    <source>
        <dbReference type="ARBA" id="ARBA00023125"/>
    </source>
</evidence>
<dbReference type="Gene3D" id="1.10.10.10">
    <property type="entry name" value="Winged helix-like DNA-binding domain superfamily/Winged helix DNA-binding domain"/>
    <property type="match status" value="1"/>
</dbReference>
<dbReference type="SMART" id="SM00448">
    <property type="entry name" value="REC"/>
    <property type="match status" value="1"/>
</dbReference>
<dbReference type="Proteomes" id="UP000192783">
    <property type="component" value="Unassembled WGS sequence"/>
</dbReference>
<keyword evidence="2" id="KW-0238">DNA-binding</keyword>
<dbReference type="PROSITE" id="PS50110">
    <property type="entry name" value="RESPONSE_REGULATORY"/>
    <property type="match status" value="1"/>
</dbReference>
<evidence type="ECO:0000313" key="9">
    <source>
        <dbReference type="Proteomes" id="UP000192783"/>
    </source>
</evidence>
<dbReference type="InterPro" id="IPR001789">
    <property type="entry name" value="Sig_transdc_resp-reg_receiver"/>
</dbReference>
<dbReference type="Pfam" id="PF00196">
    <property type="entry name" value="GerE"/>
    <property type="match status" value="1"/>
</dbReference>
<dbReference type="GO" id="GO:0000160">
    <property type="term" value="P:phosphorelay signal transduction system"/>
    <property type="evidence" value="ECO:0007669"/>
    <property type="project" value="InterPro"/>
</dbReference>
<dbReference type="Pfam" id="PF00072">
    <property type="entry name" value="Response_reg"/>
    <property type="match status" value="1"/>
</dbReference>
<dbReference type="PROSITE" id="PS00622">
    <property type="entry name" value="HTH_LUXR_1"/>
    <property type="match status" value="1"/>
</dbReference>
<dbReference type="RefSeq" id="WP_084058675.1">
    <property type="nucleotide sequence ID" value="NZ_FWXF01000018.1"/>
</dbReference>
<dbReference type="InterPro" id="IPR011006">
    <property type="entry name" value="CheY-like_superfamily"/>
</dbReference>
<dbReference type="InterPro" id="IPR000792">
    <property type="entry name" value="Tscrpt_reg_LuxR_C"/>
</dbReference>
<dbReference type="InterPro" id="IPR036388">
    <property type="entry name" value="WH-like_DNA-bd_sf"/>
</dbReference>
<keyword evidence="4" id="KW-0597">Phosphoprotein</keyword>
<feature type="coiled-coil region" evidence="5">
    <location>
        <begin position="135"/>
        <end position="183"/>
    </location>
</feature>
<evidence type="ECO:0000259" key="7">
    <source>
        <dbReference type="PROSITE" id="PS50110"/>
    </source>
</evidence>
<dbReference type="Gene3D" id="3.40.50.2300">
    <property type="match status" value="1"/>
</dbReference>
<dbReference type="GO" id="GO:0003677">
    <property type="term" value="F:DNA binding"/>
    <property type="evidence" value="ECO:0007669"/>
    <property type="project" value="UniProtKB-KW"/>
</dbReference>
<dbReference type="PRINTS" id="PR00038">
    <property type="entry name" value="HTHLUXR"/>
</dbReference>
<protein>
    <submittedName>
        <fullName evidence="8">Two component transcriptional regulator, LuxR family</fullName>
    </submittedName>
</protein>
<sequence>MKSTDTRPLALAEGRTPSVVVIDDEGMLRATLTELLASWGMEAESFDTPAQFLAWGAPPSACQVILLDIYFPNDNGLTALPKIKDRFPDAKVIMVTGAGDKQSAIQALKLGAFDYLEKPFQAEDLKHAITKALDARRREQEVIQLLGQLRESEKQLLEQNRRLKQLNEQLLNTNKAMAVLARNLSVEREETQRRLALQLRSIVLPIVERMALDARLRPKMEQLENALNEMIQELASGETMDGRIVGSLTQTELRVASFIRSGLTTEEIARQMNVSLSTVKTHRRNIRKKLGITDPKADLRAHLAVHSPGSPPSADPSRHA</sequence>
<evidence type="ECO:0000313" key="8">
    <source>
        <dbReference type="EMBL" id="SMC26758.1"/>
    </source>
</evidence>
<name>A0A1W1XTA0_9BACT</name>
<reference evidence="8 9" key="1">
    <citation type="submission" date="2017-04" db="EMBL/GenBank/DDBJ databases">
        <authorList>
            <person name="Afonso C.L."/>
            <person name="Miller P.J."/>
            <person name="Scott M.A."/>
            <person name="Spackman E."/>
            <person name="Goraichik I."/>
            <person name="Dimitrov K.M."/>
            <person name="Suarez D.L."/>
            <person name="Swayne D.E."/>
        </authorList>
    </citation>
    <scope>NUCLEOTIDE SEQUENCE [LARGE SCALE GENOMIC DNA]</scope>
    <source>
        <strain evidence="8 9">DSM 13146</strain>
    </source>
</reference>
<organism evidence="8 9">
    <name type="scientific">Desulfacinum hydrothermale DSM 13146</name>
    <dbReference type="NCBI Taxonomy" id="1121390"/>
    <lineage>
        <taxon>Bacteria</taxon>
        <taxon>Pseudomonadati</taxon>
        <taxon>Thermodesulfobacteriota</taxon>
        <taxon>Syntrophobacteria</taxon>
        <taxon>Syntrophobacterales</taxon>
        <taxon>Syntrophobacteraceae</taxon>
        <taxon>Desulfacinum</taxon>
    </lineage>
</organism>
<dbReference type="CDD" id="cd06170">
    <property type="entry name" value="LuxR_C_like"/>
    <property type="match status" value="1"/>
</dbReference>
<evidence type="ECO:0000259" key="6">
    <source>
        <dbReference type="PROSITE" id="PS50043"/>
    </source>
</evidence>
<dbReference type="SUPFAM" id="SSF52172">
    <property type="entry name" value="CheY-like"/>
    <property type="match status" value="1"/>
</dbReference>